<evidence type="ECO:0000256" key="4">
    <source>
        <dbReference type="ARBA" id="ARBA00023125"/>
    </source>
</evidence>
<evidence type="ECO:0000256" key="2">
    <source>
        <dbReference type="ARBA" id="ARBA00023012"/>
    </source>
</evidence>
<dbReference type="SMART" id="SM00448">
    <property type="entry name" value="REC"/>
    <property type="match status" value="1"/>
</dbReference>
<dbReference type="InterPro" id="IPR001789">
    <property type="entry name" value="Sig_transdc_resp-reg_receiver"/>
</dbReference>
<dbReference type="Gene3D" id="1.10.10.10">
    <property type="entry name" value="Winged helix-like DNA-binding domain superfamily/Winged helix DNA-binding domain"/>
    <property type="match status" value="1"/>
</dbReference>
<dbReference type="Gene3D" id="3.40.50.2300">
    <property type="match status" value="1"/>
</dbReference>
<dbReference type="InterPro" id="IPR011006">
    <property type="entry name" value="CheY-like_superfamily"/>
</dbReference>
<keyword evidence="1 6" id="KW-0597">Phosphoprotein</keyword>
<dbReference type="SMART" id="SM00862">
    <property type="entry name" value="Trans_reg_C"/>
    <property type="match status" value="1"/>
</dbReference>
<dbReference type="CDD" id="cd17574">
    <property type="entry name" value="REC_OmpR"/>
    <property type="match status" value="1"/>
</dbReference>
<keyword evidence="3" id="KW-0805">Transcription regulation</keyword>
<name>A0ABY5P873_9LACT</name>
<evidence type="ECO:0000259" key="9">
    <source>
        <dbReference type="PROSITE" id="PS51755"/>
    </source>
</evidence>
<dbReference type="Pfam" id="PF00486">
    <property type="entry name" value="Trans_reg_C"/>
    <property type="match status" value="1"/>
</dbReference>
<proteinExistence type="predicted"/>
<dbReference type="CDD" id="cd00383">
    <property type="entry name" value="trans_reg_C"/>
    <property type="match status" value="1"/>
</dbReference>
<dbReference type="InterPro" id="IPR036388">
    <property type="entry name" value="WH-like_DNA-bd_sf"/>
</dbReference>
<dbReference type="InterPro" id="IPR001867">
    <property type="entry name" value="OmpR/PhoB-type_DNA-bd"/>
</dbReference>
<keyword evidence="4 7" id="KW-0238">DNA-binding</keyword>
<organism evidence="10 11">
    <name type="scientific">Fundicoccus culcitae</name>
    <dbReference type="NCBI Taxonomy" id="2969821"/>
    <lineage>
        <taxon>Bacteria</taxon>
        <taxon>Bacillati</taxon>
        <taxon>Bacillota</taxon>
        <taxon>Bacilli</taxon>
        <taxon>Lactobacillales</taxon>
        <taxon>Aerococcaceae</taxon>
        <taxon>Fundicoccus</taxon>
    </lineage>
</organism>
<sequence length="228" mass="26112">MKILIIEDNQDIQTMLVEAIGQQGHQTVSAYSGTEGLLLLQLHAIDLVILDLMLPGKSGQDVLREIKSHSVLPVIVISAMNSMDEKIALLKAGADDYLDKPFNLRELMARIDNAIKHYQGSTSKAVYQIEHLVYDSNDHRMTYKQQELNFTPQEFKIMSLFMQNPNKIFTKQELFELAWDSYYIGEDKTLNVHIGNIRKKLFAVSERDWIETVWGIGFRLNPQINTAD</sequence>
<evidence type="ECO:0000256" key="1">
    <source>
        <dbReference type="ARBA" id="ARBA00022553"/>
    </source>
</evidence>
<evidence type="ECO:0000256" key="5">
    <source>
        <dbReference type="ARBA" id="ARBA00023163"/>
    </source>
</evidence>
<feature type="domain" description="OmpR/PhoB-type" evidence="9">
    <location>
        <begin position="124"/>
        <end position="222"/>
    </location>
</feature>
<dbReference type="SUPFAM" id="SSF52172">
    <property type="entry name" value="CheY-like"/>
    <property type="match status" value="1"/>
</dbReference>
<dbReference type="EMBL" id="CP102453">
    <property type="protein sequence ID" value="UUX34937.1"/>
    <property type="molecule type" value="Genomic_DNA"/>
</dbReference>
<feature type="modified residue" description="4-aspartylphosphate" evidence="6">
    <location>
        <position position="51"/>
    </location>
</feature>
<dbReference type="Proteomes" id="UP001315967">
    <property type="component" value="Chromosome"/>
</dbReference>
<keyword evidence="11" id="KW-1185">Reference proteome</keyword>
<keyword evidence="5" id="KW-0804">Transcription</keyword>
<evidence type="ECO:0000259" key="8">
    <source>
        <dbReference type="PROSITE" id="PS50110"/>
    </source>
</evidence>
<feature type="domain" description="Response regulatory" evidence="8">
    <location>
        <begin position="2"/>
        <end position="115"/>
    </location>
</feature>
<evidence type="ECO:0000256" key="7">
    <source>
        <dbReference type="PROSITE-ProRule" id="PRU01091"/>
    </source>
</evidence>
<accession>A0ABY5P873</accession>
<dbReference type="PANTHER" id="PTHR48111">
    <property type="entry name" value="REGULATOR OF RPOS"/>
    <property type="match status" value="1"/>
</dbReference>
<reference evidence="10 11" key="1">
    <citation type="submission" date="2022-08" db="EMBL/GenBank/DDBJ databases">
        <title>Aerococcaceae sp. nov isolated from spoiled eye mask.</title>
        <authorList>
            <person name="Zhou G."/>
            <person name="Xie X.-B."/>
            <person name="Shi Q.-S."/>
            <person name="Wang Y.-S."/>
            <person name="Wen X."/>
            <person name="Peng H."/>
            <person name="Yang X.-J."/>
            <person name="Tao H.-B."/>
            <person name="Huang X.-M."/>
        </authorList>
    </citation>
    <scope>NUCLEOTIDE SEQUENCE [LARGE SCALE GENOMIC DNA]</scope>
    <source>
        <strain evidence="11">DM20194951</strain>
    </source>
</reference>
<evidence type="ECO:0000313" key="10">
    <source>
        <dbReference type="EMBL" id="UUX34937.1"/>
    </source>
</evidence>
<dbReference type="InterPro" id="IPR039420">
    <property type="entry name" value="WalR-like"/>
</dbReference>
<dbReference type="Pfam" id="PF00072">
    <property type="entry name" value="Response_reg"/>
    <property type="match status" value="1"/>
</dbReference>
<protein>
    <submittedName>
        <fullName evidence="10">Response regulator transcription factor</fullName>
    </submittedName>
</protein>
<gene>
    <name evidence="10" type="ORF">NRE15_04635</name>
</gene>
<dbReference type="PROSITE" id="PS50110">
    <property type="entry name" value="RESPONSE_REGULATORY"/>
    <property type="match status" value="1"/>
</dbReference>
<feature type="DNA-binding region" description="OmpR/PhoB-type" evidence="7">
    <location>
        <begin position="124"/>
        <end position="222"/>
    </location>
</feature>
<evidence type="ECO:0000256" key="3">
    <source>
        <dbReference type="ARBA" id="ARBA00023015"/>
    </source>
</evidence>
<dbReference type="PROSITE" id="PS51755">
    <property type="entry name" value="OMPR_PHOB"/>
    <property type="match status" value="1"/>
</dbReference>
<evidence type="ECO:0000256" key="6">
    <source>
        <dbReference type="PROSITE-ProRule" id="PRU00169"/>
    </source>
</evidence>
<dbReference type="PANTHER" id="PTHR48111:SF2">
    <property type="entry name" value="RESPONSE REGULATOR SAER"/>
    <property type="match status" value="1"/>
</dbReference>
<dbReference type="RefSeq" id="WP_313794430.1">
    <property type="nucleotide sequence ID" value="NZ_CP102453.1"/>
</dbReference>
<keyword evidence="2" id="KW-0902">Two-component regulatory system</keyword>
<evidence type="ECO:0000313" key="11">
    <source>
        <dbReference type="Proteomes" id="UP001315967"/>
    </source>
</evidence>